<evidence type="ECO:0000256" key="1">
    <source>
        <dbReference type="SAM" id="MobiDB-lite"/>
    </source>
</evidence>
<evidence type="ECO:0000313" key="3">
    <source>
        <dbReference type="Proteomes" id="UP000485058"/>
    </source>
</evidence>
<protein>
    <submittedName>
        <fullName evidence="2">Uncharacterized protein</fullName>
    </submittedName>
</protein>
<feature type="region of interest" description="Disordered" evidence="1">
    <location>
        <begin position="64"/>
        <end position="96"/>
    </location>
</feature>
<feature type="compositionally biased region" description="Basic and acidic residues" evidence="1">
    <location>
        <begin position="71"/>
        <end position="84"/>
    </location>
</feature>
<name>A0A699ZJ72_HAELA</name>
<sequence>MCGVLAPIKNDKDSFPVPSYPRDFQTCNKADYGADLTQHVRTKPVRPAESGPLLPQDAVTPQFTSQARADFPAHSREAVRELRSGRAGQSASHAPGYNIITGGNALGNNVFEQWQDTDYRRHR</sequence>
<reference evidence="2 3" key="1">
    <citation type="submission" date="2020-02" db="EMBL/GenBank/DDBJ databases">
        <title>Draft genome sequence of Haematococcus lacustris strain NIES-144.</title>
        <authorList>
            <person name="Morimoto D."/>
            <person name="Nakagawa S."/>
            <person name="Yoshida T."/>
            <person name="Sawayama S."/>
        </authorList>
    </citation>
    <scope>NUCLEOTIDE SEQUENCE [LARGE SCALE GENOMIC DNA]</scope>
    <source>
        <strain evidence="2 3">NIES-144</strain>
    </source>
</reference>
<evidence type="ECO:0000313" key="2">
    <source>
        <dbReference type="EMBL" id="GFH19589.1"/>
    </source>
</evidence>
<gene>
    <name evidence="2" type="ORF">HaLaN_16555</name>
</gene>
<dbReference type="EMBL" id="BLLF01001487">
    <property type="protein sequence ID" value="GFH19589.1"/>
    <property type="molecule type" value="Genomic_DNA"/>
</dbReference>
<comment type="caution">
    <text evidence="2">The sequence shown here is derived from an EMBL/GenBank/DDBJ whole genome shotgun (WGS) entry which is preliminary data.</text>
</comment>
<keyword evidence="3" id="KW-1185">Reference proteome</keyword>
<dbReference type="AlphaFoldDB" id="A0A699ZJ72"/>
<organism evidence="2 3">
    <name type="scientific">Haematococcus lacustris</name>
    <name type="common">Green alga</name>
    <name type="synonym">Haematococcus pluvialis</name>
    <dbReference type="NCBI Taxonomy" id="44745"/>
    <lineage>
        <taxon>Eukaryota</taxon>
        <taxon>Viridiplantae</taxon>
        <taxon>Chlorophyta</taxon>
        <taxon>core chlorophytes</taxon>
        <taxon>Chlorophyceae</taxon>
        <taxon>CS clade</taxon>
        <taxon>Chlamydomonadales</taxon>
        <taxon>Haematococcaceae</taxon>
        <taxon>Haematococcus</taxon>
    </lineage>
</organism>
<proteinExistence type="predicted"/>
<accession>A0A699ZJ72</accession>
<dbReference type="Proteomes" id="UP000485058">
    <property type="component" value="Unassembled WGS sequence"/>
</dbReference>